<dbReference type="GO" id="GO:0005737">
    <property type="term" value="C:cytoplasm"/>
    <property type="evidence" value="ECO:0007669"/>
    <property type="project" value="TreeGrafter"/>
</dbReference>
<gene>
    <name evidence="9" type="ORF">ANCCEY_05705</name>
</gene>
<dbReference type="InterPro" id="IPR007472">
    <property type="entry name" value="N-end_Aminoacyl_Trfase_C"/>
</dbReference>
<dbReference type="PANTHER" id="PTHR21367:SF1">
    <property type="entry name" value="ARGINYL-TRNA--PROTEIN TRANSFERASE 1"/>
    <property type="match status" value="1"/>
</dbReference>
<dbReference type="EC" id="2.3.2.8" evidence="5"/>
<comment type="catalytic activity">
    <reaction evidence="5">
        <text>an N-terminal L-alpha-aminoacyl-[protein] + L-arginyl-tRNA(Arg) = an N-terminal L-arginyl-L-aminoacyl-[protein] + tRNA(Arg) + H(+)</text>
        <dbReference type="Rhea" id="RHEA:10208"/>
        <dbReference type="Rhea" id="RHEA-COMP:9658"/>
        <dbReference type="Rhea" id="RHEA-COMP:9673"/>
        <dbReference type="Rhea" id="RHEA-COMP:10636"/>
        <dbReference type="Rhea" id="RHEA-COMP:10638"/>
        <dbReference type="ChEBI" id="CHEBI:15378"/>
        <dbReference type="ChEBI" id="CHEBI:78442"/>
        <dbReference type="ChEBI" id="CHEBI:78513"/>
        <dbReference type="ChEBI" id="CHEBI:78597"/>
        <dbReference type="ChEBI" id="CHEBI:83562"/>
        <dbReference type="EC" id="2.3.2.8"/>
    </reaction>
</comment>
<keyword evidence="3 5" id="KW-0833">Ubl conjugation pathway</keyword>
<dbReference type="PIRSF" id="PIRSF037207">
    <property type="entry name" value="ATE1_euk"/>
    <property type="match status" value="1"/>
</dbReference>
<evidence type="ECO:0000256" key="6">
    <source>
        <dbReference type="SAM" id="MobiDB-lite"/>
    </source>
</evidence>
<keyword evidence="4 5" id="KW-0012">Acyltransferase</keyword>
<dbReference type="Pfam" id="PF04376">
    <property type="entry name" value="ATE_N"/>
    <property type="match status" value="1"/>
</dbReference>
<dbReference type="InterPro" id="IPR017137">
    <property type="entry name" value="Arg-tRNA-P_Trfase_1_euk"/>
</dbReference>
<comment type="function">
    <text evidence="5">Involved in the post-translational conjugation of arginine to the N-terminal aspartate or glutamate of a protein. This arginylation is required for degradation of the protein via the ubiquitin pathway.</text>
</comment>
<evidence type="ECO:0000256" key="3">
    <source>
        <dbReference type="ARBA" id="ARBA00022786"/>
    </source>
</evidence>
<dbReference type="PANTHER" id="PTHR21367">
    <property type="entry name" value="ARGININE-TRNA-PROTEIN TRANSFERASE 1"/>
    <property type="match status" value="1"/>
</dbReference>
<keyword evidence="10" id="KW-1185">Reference proteome</keyword>
<evidence type="ECO:0000313" key="10">
    <source>
        <dbReference type="Proteomes" id="UP000054495"/>
    </source>
</evidence>
<sequence>MVKWSIIEYCGLAEKSSCGYCKNAGHKASLGTENGVEDPDEGDSVSFGCFAHIMDSENFMRLLEYGWSGSGKYIYKPTMERTCCPQYTIRLDSTKFILSRSQRKVLRQMNEFLKNDIRPRSSVKEEQPMETVVGEAASSSTAAEQKPHDSSNNSSKKVDKSDNPVQKKKEMRRQRCFARWREKGLDVEEMKKARAAEEEARRRTVESYILEPDDSWKHRLEVKLVRTSSQEFKERYDESFSLFEKYQKIIHKDHDSSKAGFKRFLVDTPLFDDEILRYLHFPNECCHWDPRNLISRPPPGPYTTGSYHQWYILDGRLLAVGVIDILPRCVSSKYMYYDPDYTFLSLGTYTALREIAFTREVMKHRPDIKYYYMGYYISTCPKMRYKGKFRPSELLCDRSFQWVPLDECDRMLNNNDNKFTVFRPNETPAEMQTRDQLLLLVDGKILPYADICDLAPSLKEVADSAEVKEKLDAFASRIGSDMSGLILYLSDFQDIDTSE</sequence>
<reference evidence="9 10" key="1">
    <citation type="submission" date="2013-05" db="EMBL/GenBank/DDBJ databases">
        <title>Draft genome of the parasitic nematode Anyclostoma ceylanicum.</title>
        <authorList>
            <person name="Mitreva M."/>
        </authorList>
    </citation>
    <scope>NUCLEOTIDE SEQUENCE [LARGE SCALE GENOMIC DNA]</scope>
</reference>
<dbReference type="EMBL" id="KE124911">
    <property type="protein sequence ID" value="EPB75191.1"/>
    <property type="molecule type" value="Genomic_DNA"/>
</dbReference>
<dbReference type="GO" id="GO:0004057">
    <property type="term" value="F:arginyl-tRNA--protein transferase activity"/>
    <property type="evidence" value="ECO:0007669"/>
    <property type="project" value="UniProtKB-EC"/>
</dbReference>
<feature type="domain" description="N-end aminoacyl transferase N-terminal" evidence="7">
    <location>
        <begin position="16"/>
        <end position="104"/>
    </location>
</feature>
<dbReference type="InterPro" id="IPR016181">
    <property type="entry name" value="Acyl_CoA_acyltransferase"/>
</dbReference>
<evidence type="ECO:0000256" key="1">
    <source>
        <dbReference type="ARBA" id="ARBA00009991"/>
    </source>
</evidence>
<evidence type="ECO:0000256" key="4">
    <source>
        <dbReference type="ARBA" id="ARBA00023315"/>
    </source>
</evidence>
<proteinExistence type="inferred from homology"/>
<feature type="domain" description="N-end rule aminoacyl transferase C-terminal" evidence="8">
    <location>
        <begin position="238"/>
        <end position="396"/>
    </location>
</feature>
<evidence type="ECO:0000256" key="5">
    <source>
        <dbReference type="PIRNR" id="PIRNR037207"/>
    </source>
</evidence>
<dbReference type="SUPFAM" id="SSF55729">
    <property type="entry name" value="Acyl-CoA N-acyltransferases (Nat)"/>
    <property type="match status" value="1"/>
</dbReference>
<accession>A0A0D6LYK3</accession>
<evidence type="ECO:0000259" key="8">
    <source>
        <dbReference type="Pfam" id="PF04377"/>
    </source>
</evidence>
<feature type="compositionally biased region" description="Basic and acidic residues" evidence="6">
    <location>
        <begin position="117"/>
        <end position="127"/>
    </location>
</feature>
<dbReference type="AlphaFoldDB" id="A0A0D6LYK3"/>
<dbReference type="Proteomes" id="UP000054495">
    <property type="component" value="Unassembled WGS sequence"/>
</dbReference>
<feature type="compositionally biased region" description="Basic and acidic residues" evidence="6">
    <location>
        <begin position="156"/>
        <end position="168"/>
    </location>
</feature>
<keyword evidence="2 5" id="KW-0808">Transferase</keyword>
<dbReference type="InterPro" id="IPR030700">
    <property type="entry name" value="N-end_Aminoacyl_Trfase"/>
</dbReference>
<evidence type="ECO:0000259" key="7">
    <source>
        <dbReference type="Pfam" id="PF04376"/>
    </source>
</evidence>
<evidence type="ECO:0000256" key="2">
    <source>
        <dbReference type="ARBA" id="ARBA00022679"/>
    </source>
</evidence>
<organism evidence="9 10">
    <name type="scientific">Ancylostoma ceylanicum</name>
    <dbReference type="NCBI Taxonomy" id="53326"/>
    <lineage>
        <taxon>Eukaryota</taxon>
        <taxon>Metazoa</taxon>
        <taxon>Ecdysozoa</taxon>
        <taxon>Nematoda</taxon>
        <taxon>Chromadorea</taxon>
        <taxon>Rhabditida</taxon>
        <taxon>Rhabditina</taxon>
        <taxon>Rhabditomorpha</taxon>
        <taxon>Strongyloidea</taxon>
        <taxon>Ancylostomatidae</taxon>
        <taxon>Ancylostomatinae</taxon>
        <taxon>Ancylostoma</taxon>
    </lineage>
</organism>
<dbReference type="Pfam" id="PF04377">
    <property type="entry name" value="ATE_C"/>
    <property type="match status" value="1"/>
</dbReference>
<comment type="similarity">
    <text evidence="1 5">Belongs to the R-transferase family.</text>
</comment>
<evidence type="ECO:0000313" key="9">
    <source>
        <dbReference type="EMBL" id="EPB75191.1"/>
    </source>
</evidence>
<protein>
    <recommendedName>
        <fullName evidence="5">Arginyl-tRNA--protein transferase 1</fullName>
        <shortName evidence="5">Arginyltransferase 1</shortName>
        <shortName evidence="5">R-transferase 1</shortName>
        <ecNumber evidence="5">2.3.2.8</ecNumber>
    </recommendedName>
    <alternativeName>
        <fullName evidence="5">Arginine-tRNA--protein transferase 1</fullName>
    </alternativeName>
</protein>
<dbReference type="InterPro" id="IPR007471">
    <property type="entry name" value="N-end_Aminoacyl_Trfase_N"/>
</dbReference>
<feature type="region of interest" description="Disordered" evidence="6">
    <location>
        <begin position="117"/>
        <end position="173"/>
    </location>
</feature>
<name>A0A0D6LYK3_9BILA</name>